<dbReference type="GO" id="GO:0016646">
    <property type="term" value="F:oxidoreductase activity, acting on the CH-NH group of donors, NAD or NADP as acceptor"/>
    <property type="evidence" value="ECO:0007669"/>
    <property type="project" value="UniProtKB-ARBA"/>
</dbReference>
<dbReference type="Gene3D" id="2.20.28.10">
    <property type="match status" value="1"/>
</dbReference>
<dbReference type="EMBL" id="FQUG01000008">
    <property type="protein sequence ID" value="SHF17869.1"/>
    <property type="molecule type" value="Genomic_DNA"/>
</dbReference>
<dbReference type="Pfam" id="PF21349">
    <property type="entry name" value="RUBY_RBDX"/>
    <property type="match status" value="1"/>
</dbReference>
<dbReference type="OrthoDB" id="9799749at2"/>
<dbReference type="SUPFAM" id="SSF57802">
    <property type="entry name" value="Rubredoxin-like"/>
    <property type="match status" value="1"/>
</dbReference>
<evidence type="ECO:0000313" key="7">
    <source>
        <dbReference type="Proteomes" id="UP000184404"/>
    </source>
</evidence>
<comment type="cofactor">
    <cofactor evidence="2">
        <name>Fe(3+)</name>
        <dbReference type="ChEBI" id="CHEBI:29034"/>
    </cofactor>
</comment>
<dbReference type="Proteomes" id="UP000184404">
    <property type="component" value="Unassembled WGS sequence"/>
</dbReference>
<keyword evidence="7" id="KW-1185">Reference proteome</keyword>
<dbReference type="PANTHER" id="PTHR43567:SF1">
    <property type="entry name" value="FLAVOREDOXIN"/>
    <property type="match status" value="1"/>
</dbReference>
<dbReference type="InterPro" id="IPR012349">
    <property type="entry name" value="Split_barrel_FMN-bd"/>
</dbReference>
<reference evidence="6 7" key="1">
    <citation type="submission" date="2016-11" db="EMBL/GenBank/DDBJ databases">
        <authorList>
            <person name="Jaros S."/>
            <person name="Januszkiewicz K."/>
            <person name="Wedrychowicz H."/>
        </authorList>
    </citation>
    <scope>NUCLEOTIDE SEQUENCE [LARGE SCALE GENOMIC DNA]</scope>
    <source>
        <strain evidence="6 7">DSM 10502</strain>
    </source>
</reference>
<sequence length="207" mass="22870">MDNKALYKLSYGVFMLASRDGDRKNGCITNTCMQVASNPTRIAIASISTNYTCELIKKSGLFTLSMLDNTVTFDTIKHFGFQSGHDVDKFKDLQMPVDAEGIPYMGWAACAVLSGRVVSSQDLGSHMLFVAEVTDAKVLSQNPPLTYADYQAHVKPKPEAKKDDRKIIAWRCRICGYVHESPELPADFSCPLCGHGADDFEPVYEGQ</sequence>
<evidence type="ECO:0000313" key="6">
    <source>
        <dbReference type="EMBL" id="SHF17869.1"/>
    </source>
</evidence>
<dbReference type="Gene3D" id="2.30.110.10">
    <property type="entry name" value="Electron Transport, Fmn-binding Protein, Chain A"/>
    <property type="match status" value="1"/>
</dbReference>
<dbReference type="SMART" id="SM00903">
    <property type="entry name" value="Flavin_Reduct"/>
    <property type="match status" value="1"/>
</dbReference>
<comment type="similarity">
    <text evidence="4">Belongs to the flavoredoxin family.</text>
</comment>
<dbReference type="SUPFAM" id="SSF50475">
    <property type="entry name" value="FMN-binding split barrel"/>
    <property type="match status" value="1"/>
</dbReference>
<dbReference type="GO" id="GO:0005506">
    <property type="term" value="F:iron ion binding"/>
    <property type="evidence" value="ECO:0007669"/>
    <property type="project" value="InterPro"/>
</dbReference>
<evidence type="ECO:0000259" key="5">
    <source>
        <dbReference type="PROSITE" id="PS50903"/>
    </source>
</evidence>
<dbReference type="RefSeq" id="WP_072936148.1">
    <property type="nucleotide sequence ID" value="NZ_FQUG01000008.1"/>
</dbReference>
<proteinExistence type="inferred from homology"/>
<keyword evidence="3" id="KW-0285">Flavoprotein</keyword>
<gene>
    <name evidence="6" type="ORF">SAMN02745190_02031</name>
</gene>
<evidence type="ECO:0000256" key="1">
    <source>
        <dbReference type="ARBA" id="ARBA00001917"/>
    </source>
</evidence>
<dbReference type="InterPro" id="IPR048574">
    <property type="entry name" value="RUBY_RBDX"/>
</dbReference>
<feature type="domain" description="Rubredoxin-like" evidence="5">
    <location>
        <begin position="167"/>
        <end position="203"/>
    </location>
</feature>
<evidence type="ECO:0000256" key="4">
    <source>
        <dbReference type="ARBA" id="ARBA00038054"/>
    </source>
</evidence>
<name>A0A1M4ZIJ7_9FIRM</name>
<evidence type="ECO:0000256" key="2">
    <source>
        <dbReference type="ARBA" id="ARBA00001965"/>
    </source>
</evidence>
<comment type="cofactor">
    <cofactor evidence="1">
        <name>FMN</name>
        <dbReference type="ChEBI" id="CHEBI:58210"/>
    </cofactor>
</comment>
<dbReference type="STRING" id="1123243.SAMN02745190_02031"/>
<organism evidence="6 7">
    <name type="scientific">Schwartzia succinivorans DSM 10502</name>
    <dbReference type="NCBI Taxonomy" id="1123243"/>
    <lineage>
        <taxon>Bacteria</taxon>
        <taxon>Bacillati</taxon>
        <taxon>Bacillota</taxon>
        <taxon>Negativicutes</taxon>
        <taxon>Selenomonadales</taxon>
        <taxon>Selenomonadaceae</taxon>
        <taxon>Schwartzia</taxon>
    </lineage>
</organism>
<accession>A0A1M4ZIJ7</accession>
<dbReference type="AlphaFoldDB" id="A0A1M4ZIJ7"/>
<dbReference type="Pfam" id="PF01613">
    <property type="entry name" value="Flavin_Reduct"/>
    <property type="match status" value="1"/>
</dbReference>
<protein>
    <submittedName>
        <fullName evidence="6">NADH-FMN oxidoreductase RutF, flavin reductase (DIM6/NTAB) family</fullName>
    </submittedName>
</protein>
<dbReference type="InterPro" id="IPR002563">
    <property type="entry name" value="Flavin_Rdtase-like_dom"/>
</dbReference>
<dbReference type="GO" id="GO:0010181">
    <property type="term" value="F:FMN binding"/>
    <property type="evidence" value="ECO:0007669"/>
    <property type="project" value="InterPro"/>
</dbReference>
<dbReference type="PANTHER" id="PTHR43567">
    <property type="entry name" value="FLAVOREDOXIN-RELATED-RELATED"/>
    <property type="match status" value="1"/>
</dbReference>
<dbReference type="InterPro" id="IPR052174">
    <property type="entry name" value="Flavoredoxin"/>
</dbReference>
<dbReference type="InterPro" id="IPR024934">
    <property type="entry name" value="Rubredoxin-like_dom"/>
</dbReference>
<dbReference type="CDD" id="cd00350">
    <property type="entry name" value="rubredoxin_like"/>
    <property type="match status" value="1"/>
</dbReference>
<dbReference type="PROSITE" id="PS50903">
    <property type="entry name" value="RUBREDOXIN_LIKE"/>
    <property type="match status" value="1"/>
</dbReference>
<evidence type="ECO:0000256" key="3">
    <source>
        <dbReference type="ARBA" id="ARBA00022630"/>
    </source>
</evidence>